<proteinExistence type="predicted"/>
<name>A0A813F8Z2_POLGL</name>
<organism evidence="1 2">
    <name type="scientific">Polarella glacialis</name>
    <name type="common">Dinoflagellate</name>
    <dbReference type="NCBI Taxonomy" id="89957"/>
    <lineage>
        <taxon>Eukaryota</taxon>
        <taxon>Sar</taxon>
        <taxon>Alveolata</taxon>
        <taxon>Dinophyceae</taxon>
        <taxon>Suessiales</taxon>
        <taxon>Suessiaceae</taxon>
        <taxon>Polarella</taxon>
    </lineage>
</organism>
<keyword evidence="2" id="KW-1185">Reference proteome</keyword>
<evidence type="ECO:0000313" key="1">
    <source>
        <dbReference type="EMBL" id="CAE8609274.1"/>
    </source>
</evidence>
<protein>
    <submittedName>
        <fullName evidence="1">Uncharacterized protein</fullName>
    </submittedName>
</protein>
<sequence>MLPNSWWGRQANSIPDLDLHRPFDLLCNLGRNCFEDLVQAFLEDSEPHLQSSRLLRRWSLQDDKWLEEFPVELDCTILCAVLFFGAAEEARRRETSPSTVHVLHLGDASCLVDFLSVWPIFDLISMAWFGLFEMLLQRAGSSLPDDVRPPSPQSCDNLPQMLLDLEATPASHWEALSRPQPLPDELARRHVEKQFQVTRTGVCRVDLAVQELLAASRKEELRWIPGHLLMVGGHLYTCERSTLLQSDLAALWALVLLVGRRCENCKPVKPLDCFPEPPKRT</sequence>
<evidence type="ECO:0000313" key="2">
    <source>
        <dbReference type="Proteomes" id="UP000654075"/>
    </source>
</evidence>
<comment type="caution">
    <text evidence="1">The sequence shown here is derived from an EMBL/GenBank/DDBJ whole genome shotgun (WGS) entry which is preliminary data.</text>
</comment>
<gene>
    <name evidence="1" type="ORF">PGLA1383_LOCUS27101</name>
</gene>
<reference evidence="1" key="1">
    <citation type="submission" date="2021-02" db="EMBL/GenBank/DDBJ databases">
        <authorList>
            <person name="Dougan E. K."/>
            <person name="Rhodes N."/>
            <person name="Thang M."/>
            <person name="Chan C."/>
        </authorList>
    </citation>
    <scope>NUCLEOTIDE SEQUENCE</scope>
</reference>
<dbReference type="EMBL" id="CAJNNV010024268">
    <property type="protein sequence ID" value="CAE8609274.1"/>
    <property type="molecule type" value="Genomic_DNA"/>
</dbReference>
<accession>A0A813F8Z2</accession>
<dbReference type="Proteomes" id="UP000654075">
    <property type="component" value="Unassembled WGS sequence"/>
</dbReference>
<dbReference type="AlphaFoldDB" id="A0A813F8Z2"/>